<gene>
    <name evidence="1" type="ORF">SAE01_06320</name>
</gene>
<evidence type="ECO:0000313" key="1">
    <source>
        <dbReference type="EMBL" id="GEO08136.1"/>
    </source>
</evidence>
<dbReference type="SUPFAM" id="SSF82784">
    <property type="entry name" value="OsmC-like"/>
    <property type="match status" value="1"/>
</dbReference>
<protein>
    <submittedName>
        <fullName evidence="1">Peroxiredoxin</fullName>
    </submittedName>
</protein>
<dbReference type="Proteomes" id="UP000321513">
    <property type="component" value="Unassembled WGS sequence"/>
</dbReference>
<dbReference type="InterPro" id="IPR015946">
    <property type="entry name" value="KH_dom-like_a/b"/>
</dbReference>
<reference evidence="1 2" key="1">
    <citation type="submission" date="2019-07" db="EMBL/GenBank/DDBJ databases">
        <title>Whole genome shotgun sequence of Segetibacter aerophilus NBRC 106135.</title>
        <authorList>
            <person name="Hosoyama A."/>
            <person name="Uohara A."/>
            <person name="Ohji S."/>
            <person name="Ichikawa N."/>
        </authorList>
    </citation>
    <scope>NUCLEOTIDE SEQUENCE [LARGE SCALE GENOMIC DNA]</scope>
    <source>
        <strain evidence="1 2">NBRC 106135</strain>
    </source>
</reference>
<dbReference type="AlphaFoldDB" id="A0A512B852"/>
<evidence type="ECO:0000313" key="2">
    <source>
        <dbReference type="Proteomes" id="UP000321513"/>
    </source>
</evidence>
<comment type="caution">
    <text evidence="1">The sequence shown here is derived from an EMBL/GenBank/DDBJ whole genome shotgun (WGS) entry which is preliminary data.</text>
</comment>
<dbReference type="PANTHER" id="PTHR39624:SF2">
    <property type="entry name" value="OSMC-LIKE PROTEIN"/>
    <property type="match status" value="1"/>
</dbReference>
<dbReference type="InterPro" id="IPR036102">
    <property type="entry name" value="OsmC/Ohrsf"/>
</dbReference>
<dbReference type="InterPro" id="IPR003718">
    <property type="entry name" value="OsmC/Ohr_fam"/>
</dbReference>
<organism evidence="1 2">
    <name type="scientific">Segetibacter aerophilus</name>
    <dbReference type="NCBI Taxonomy" id="670293"/>
    <lineage>
        <taxon>Bacteria</taxon>
        <taxon>Pseudomonadati</taxon>
        <taxon>Bacteroidota</taxon>
        <taxon>Chitinophagia</taxon>
        <taxon>Chitinophagales</taxon>
        <taxon>Chitinophagaceae</taxon>
        <taxon>Segetibacter</taxon>
    </lineage>
</organism>
<proteinExistence type="predicted"/>
<name>A0A512B852_9BACT</name>
<dbReference type="EMBL" id="BJYT01000001">
    <property type="protein sequence ID" value="GEO08136.1"/>
    <property type="molecule type" value="Genomic_DNA"/>
</dbReference>
<accession>A0A512B852</accession>
<dbReference type="Pfam" id="PF02566">
    <property type="entry name" value="OsmC"/>
    <property type="match status" value="1"/>
</dbReference>
<sequence>MKNTVNEPKVVGTAEALNQTSAYKTLLTSHDNTLIADEPIAAGGNNEGPAPGDYLCMSLAACKAITLRMYVQRKQWDAGEISVKVDLVREESTTGPSHFFLCEVSTTGALTNEQKERLLQIDKACPISKLLSKGSLVTSVIK</sequence>
<dbReference type="PANTHER" id="PTHR39624">
    <property type="entry name" value="PROTEIN INVOLVED IN RIMO-MEDIATED BETA-METHYLTHIOLATION OF RIBOSOMAL PROTEIN S12 YCAO"/>
    <property type="match status" value="1"/>
</dbReference>
<dbReference type="Gene3D" id="3.30.300.20">
    <property type="match status" value="1"/>
</dbReference>
<keyword evidence="2" id="KW-1185">Reference proteome</keyword>